<reference evidence="1" key="1">
    <citation type="submission" date="2020-11" db="EMBL/GenBank/DDBJ databases">
        <title>Adaptations for nitrogen fixation in a non-lichenized fungal sporocarp promotes dispersal by wood-feeding termites.</title>
        <authorList>
            <consortium name="DOE Joint Genome Institute"/>
            <person name="Koch R.A."/>
            <person name="Yoon G."/>
            <person name="Arayal U."/>
            <person name="Lail K."/>
            <person name="Amirebrahimi M."/>
            <person name="Labutti K."/>
            <person name="Lipzen A."/>
            <person name="Riley R."/>
            <person name="Barry K."/>
            <person name="Henrissat B."/>
            <person name="Grigoriev I.V."/>
            <person name="Herr J.R."/>
            <person name="Aime M.C."/>
        </authorList>
    </citation>
    <scope>NUCLEOTIDE SEQUENCE</scope>
    <source>
        <strain evidence="1">MCA 3950</strain>
    </source>
</reference>
<dbReference type="RefSeq" id="XP_043044918.1">
    <property type="nucleotide sequence ID" value="XM_043185180.1"/>
</dbReference>
<proteinExistence type="predicted"/>
<keyword evidence="2" id="KW-1185">Reference proteome</keyword>
<name>A0A9P7W3B8_9AGAR</name>
<sequence length="127" mass="14775">MLRAKDLLDTLPSKWDPRFMLPEDYEEAPKEIEGGFEFDRRITTYGSVAAIFQIFTQKGEFSYRLRHKLSGTFGARGSLKGRTVTSRRIQSKMWARKLNKRLELDCSMTHKRFGKKALPKDLVLKTC</sequence>
<protein>
    <submittedName>
        <fullName evidence="1">Uncharacterized protein</fullName>
    </submittedName>
</protein>
<organism evidence="1 2">
    <name type="scientific">Guyanagaster necrorhizus</name>
    <dbReference type="NCBI Taxonomy" id="856835"/>
    <lineage>
        <taxon>Eukaryota</taxon>
        <taxon>Fungi</taxon>
        <taxon>Dikarya</taxon>
        <taxon>Basidiomycota</taxon>
        <taxon>Agaricomycotina</taxon>
        <taxon>Agaricomycetes</taxon>
        <taxon>Agaricomycetidae</taxon>
        <taxon>Agaricales</taxon>
        <taxon>Marasmiineae</taxon>
        <taxon>Physalacriaceae</taxon>
        <taxon>Guyanagaster</taxon>
    </lineage>
</organism>
<evidence type="ECO:0000313" key="2">
    <source>
        <dbReference type="Proteomes" id="UP000812287"/>
    </source>
</evidence>
<evidence type="ECO:0000313" key="1">
    <source>
        <dbReference type="EMBL" id="KAG7451418.1"/>
    </source>
</evidence>
<dbReference type="GeneID" id="66107477"/>
<accession>A0A9P7W3B8</accession>
<dbReference type="Proteomes" id="UP000812287">
    <property type="component" value="Unassembled WGS sequence"/>
</dbReference>
<dbReference type="AlphaFoldDB" id="A0A9P7W3B8"/>
<gene>
    <name evidence="1" type="ORF">BT62DRAFT_927124</name>
</gene>
<dbReference type="EMBL" id="MU250525">
    <property type="protein sequence ID" value="KAG7451418.1"/>
    <property type="molecule type" value="Genomic_DNA"/>
</dbReference>
<comment type="caution">
    <text evidence="1">The sequence shown here is derived from an EMBL/GenBank/DDBJ whole genome shotgun (WGS) entry which is preliminary data.</text>
</comment>
<dbReference type="OrthoDB" id="3062525at2759"/>